<comment type="caution">
    <text evidence="1">The sequence shown here is derived from an EMBL/GenBank/DDBJ whole genome shotgun (WGS) entry which is preliminary data.</text>
</comment>
<dbReference type="Proteomes" id="UP001159179">
    <property type="component" value="Unassembled WGS sequence"/>
</dbReference>
<protein>
    <submittedName>
        <fullName evidence="1">Uncharacterized protein</fullName>
    </submittedName>
</protein>
<accession>A0AAW6SSW1</accession>
<name>A0AAW6SSW1_9BACI</name>
<evidence type="ECO:0000313" key="1">
    <source>
        <dbReference type="EMBL" id="MDH5161298.1"/>
    </source>
</evidence>
<dbReference type="EMBL" id="JAROYP010000005">
    <property type="protein sequence ID" value="MDH5161298.1"/>
    <property type="molecule type" value="Genomic_DNA"/>
</dbReference>
<organism evidence="1 2">
    <name type="scientific">Heyndrickxia oleronia</name>
    <dbReference type="NCBI Taxonomy" id="38875"/>
    <lineage>
        <taxon>Bacteria</taxon>
        <taxon>Bacillati</taxon>
        <taxon>Bacillota</taxon>
        <taxon>Bacilli</taxon>
        <taxon>Bacillales</taxon>
        <taxon>Bacillaceae</taxon>
        <taxon>Heyndrickxia</taxon>
    </lineage>
</organism>
<gene>
    <name evidence="1" type="ORF">P5X88_10130</name>
</gene>
<reference evidence="1" key="1">
    <citation type="submission" date="2023-03" db="EMBL/GenBank/DDBJ databases">
        <title>Bacterial isolates from washroom surfaces on a university campus.</title>
        <authorList>
            <person name="Holman D.B."/>
            <person name="Gzyl K.E."/>
            <person name="Taheri A.E."/>
        </authorList>
    </citation>
    <scope>NUCLEOTIDE SEQUENCE</scope>
    <source>
        <strain evidence="1">RD03</strain>
    </source>
</reference>
<dbReference type="AlphaFoldDB" id="A0AAW6SSW1"/>
<dbReference type="RefSeq" id="WP_251338340.1">
    <property type="nucleotide sequence ID" value="NZ_JAMATW010000003.1"/>
</dbReference>
<proteinExistence type="predicted"/>
<sequence>MQKIIEIEKWKELMIMAIDYGLVPNESFESLYSEICLSHNQVKQMLNHYLNSIRNMTIQLNEETLIKLTKVQVVDALLENLKRKEIVELIHMLTLINERQSDVSSYLTYILSGILAYKEKKGFK</sequence>
<evidence type="ECO:0000313" key="2">
    <source>
        <dbReference type="Proteomes" id="UP001159179"/>
    </source>
</evidence>